<gene>
    <name evidence="3" type="ORF">Q3O60_11325</name>
</gene>
<evidence type="ECO:0000313" key="4">
    <source>
        <dbReference type="Proteomes" id="UP001231616"/>
    </source>
</evidence>
<name>A0ABT9H0Q6_9GAMM</name>
<evidence type="ECO:0000256" key="2">
    <source>
        <dbReference type="ARBA" id="ARBA00022649"/>
    </source>
</evidence>
<accession>A0ABT9H0Q6</accession>
<protein>
    <submittedName>
        <fullName evidence="3">Type II toxin-antitoxin system RelE/ParE family toxin</fullName>
    </submittedName>
</protein>
<organism evidence="3 4">
    <name type="scientific">Alkalimonas collagenimarina</name>
    <dbReference type="NCBI Taxonomy" id="400390"/>
    <lineage>
        <taxon>Bacteria</taxon>
        <taxon>Pseudomonadati</taxon>
        <taxon>Pseudomonadota</taxon>
        <taxon>Gammaproteobacteria</taxon>
        <taxon>Alkalimonas</taxon>
    </lineage>
</organism>
<dbReference type="Gene3D" id="3.30.2310.20">
    <property type="entry name" value="RelE-like"/>
    <property type="match status" value="1"/>
</dbReference>
<sequence>MAEVVWTEPALSDLNDIAEYIALENAFAAKQLVQTLFSKVERLADFPDSGRVPPELEHLNYREVVVKPSRVFYKHDGDKVYILYVMRSERDLRRFLLSTPSKI</sequence>
<evidence type="ECO:0000256" key="1">
    <source>
        <dbReference type="ARBA" id="ARBA00006226"/>
    </source>
</evidence>
<reference evidence="3 4" key="1">
    <citation type="submission" date="2023-08" db="EMBL/GenBank/DDBJ databases">
        <authorList>
            <person name="Joshi A."/>
            <person name="Thite S."/>
        </authorList>
    </citation>
    <scope>NUCLEOTIDE SEQUENCE [LARGE SCALE GENOMIC DNA]</scope>
    <source>
        <strain evidence="3 4">AC40</strain>
    </source>
</reference>
<dbReference type="Proteomes" id="UP001231616">
    <property type="component" value="Unassembled WGS sequence"/>
</dbReference>
<evidence type="ECO:0000313" key="3">
    <source>
        <dbReference type="EMBL" id="MDP4536783.1"/>
    </source>
</evidence>
<proteinExistence type="inferred from homology"/>
<comment type="caution">
    <text evidence="3">The sequence shown here is derived from an EMBL/GenBank/DDBJ whole genome shotgun (WGS) entry which is preliminary data.</text>
</comment>
<dbReference type="InterPro" id="IPR051803">
    <property type="entry name" value="TA_system_RelE-like_toxin"/>
</dbReference>
<dbReference type="RefSeq" id="WP_305894045.1">
    <property type="nucleotide sequence ID" value="NZ_JAUZVZ010000014.1"/>
</dbReference>
<dbReference type="PANTHER" id="PTHR33755">
    <property type="entry name" value="TOXIN PARE1-RELATED"/>
    <property type="match status" value="1"/>
</dbReference>
<dbReference type="EMBL" id="JAUZVZ010000014">
    <property type="protein sequence ID" value="MDP4536783.1"/>
    <property type="molecule type" value="Genomic_DNA"/>
</dbReference>
<keyword evidence="4" id="KW-1185">Reference proteome</keyword>
<comment type="similarity">
    <text evidence="1">Belongs to the RelE toxin family.</text>
</comment>
<keyword evidence="2" id="KW-1277">Toxin-antitoxin system</keyword>
<dbReference type="Pfam" id="PF05016">
    <property type="entry name" value="ParE_toxin"/>
    <property type="match status" value="1"/>
</dbReference>
<dbReference type="InterPro" id="IPR035093">
    <property type="entry name" value="RelE/ParE_toxin_dom_sf"/>
</dbReference>
<dbReference type="PANTHER" id="PTHR33755:SF5">
    <property type="entry name" value="TYPE II TOXIN-ANTITOXIN SYSTEM RELE_PARE FAMILY TOXIN"/>
    <property type="match status" value="1"/>
</dbReference>
<dbReference type="InterPro" id="IPR007712">
    <property type="entry name" value="RelE/ParE_toxin"/>
</dbReference>